<proteinExistence type="predicted"/>
<evidence type="ECO:0000313" key="11">
    <source>
        <dbReference type="EMBL" id="MDT0542696.1"/>
    </source>
</evidence>
<keyword evidence="2 8" id="KW-0812">Transmembrane</keyword>
<evidence type="ECO:0000259" key="10">
    <source>
        <dbReference type="PROSITE" id="PS50929"/>
    </source>
</evidence>
<dbReference type="Proteomes" id="UP001180754">
    <property type="component" value="Unassembled WGS sequence"/>
</dbReference>
<evidence type="ECO:0000256" key="3">
    <source>
        <dbReference type="ARBA" id="ARBA00022741"/>
    </source>
</evidence>
<dbReference type="InterPro" id="IPR011527">
    <property type="entry name" value="ABC1_TM_dom"/>
</dbReference>
<keyword evidence="3" id="KW-0547">Nucleotide-binding</keyword>
<dbReference type="PANTHER" id="PTHR24221">
    <property type="entry name" value="ATP-BINDING CASSETTE SUB-FAMILY B"/>
    <property type="match status" value="1"/>
</dbReference>
<evidence type="ECO:0000256" key="2">
    <source>
        <dbReference type="ARBA" id="ARBA00022692"/>
    </source>
</evidence>
<sequence length="664" mass="70492">MSDVVPGTKPGTSPGMEPDTEDMADEVSVVRGMKAAYALAWRACPGMLLLQAAMAVIGGTAPVATAWLTKVALDELTSPAPRTGALVWMAAGIGALGIAMAATSAVTAYAQGRARRAIGLHAQDRLFAAVNRLSGLARLEEPRFHDRLRLAQQSAEHAPDQLVQMGLSSLQGTLGIAGFLGTLLAISPVMAGAALVAAVPAMIAHLALSRRRAGLLWHTSPVMRRKFFYQMLLTDLQAAKEVRLFGLGDFLHGRMLTELRAANTAEDRLERGVVRVQVSLAALGALLSAGGLLWAVHAAAARTISIGDVSVFIASLAGLQSGLGVLVQGIAQGHQSALVFHHFLMVAGVRDDLAGPSHAGELAPLARAIELRDVWFRYDENSPWILRGLNLTIPHGTSVAVVGLNGAGKSTLIKLLCRFYDPQRGAVLWDGVDIRDVPVERLRQRIGAVFQDYMDYDLTAAENIGLGDLAAIDDQDRVRAAARSAGVHETVERLPAGYRTMLSRLFHPGDQEEDEEGGADGEEAARTIGVHLSGGQWQRLALARGLMRQGRDLMILDEPSSGLDAVAERSVHDRLRSLREGSTSVLVSHRLSAVRRADRIVVVQDGRILESGDHASLTASPDGVYARLFHTQAEGYREDPDPSAGGARPGSGETGAVPTTVGAG</sequence>
<dbReference type="Gene3D" id="1.20.1560.10">
    <property type="entry name" value="ABC transporter type 1, transmembrane domain"/>
    <property type="match status" value="1"/>
</dbReference>
<evidence type="ECO:0000256" key="8">
    <source>
        <dbReference type="SAM" id="Phobius"/>
    </source>
</evidence>
<feature type="region of interest" description="Disordered" evidence="7">
    <location>
        <begin position="635"/>
        <end position="664"/>
    </location>
</feature>
<dbReference type="SUPFAM" id="SSF52540">
    <property type="entry name" value="P-loop containing nucleoside triphosphate hydrolases"/>
    <property type="match status" value="1"/>
</dbReference>
<name>A0ABU2XB44_9ACTN</name>
<evidence type="ECO:0000256" key="1">
    <source>
        <dbReference type="ARBA" id="ARBA00004651"/>
    </source>
</evidence>
<dbReference type="InterPro" id="IPR003439">
    <property type="entry name" value="ABC_transporter-like_ATP-bd"/>
</dbReference>
<dbReference type="InterPro" id="IPR036640">
    <property type="entry name" value="ABC1_TM_sf"/>
</dbReference>
<dbReference type="Gene3D" id="3.40.50.300">
    <property type="entry name" value="P-loop containing nucleotide triphosphate hydrolases"/>
    <property type="match status" value="1"/>
</dbReference>
<keyword evidence="5 8" id="KW-1133">Transmembrane helix</keyword>
<feature type="region of interest" description="Disordered" evidence="7">
    <location>
        <begin position="1"/>
        <end position="22"/>
    </location>
</feature>
<gene>
    <name evidence="11" type="ORF">RND15_08195</name>
</gene>
<feature type="transmembrane region" description="Helical" evidence="8">
    <location>
        <begin position="88"/>
        <end position="110"/>
    </location>
</feature>
<feature type="domain" description="ABC transporter" evidence="9">
    <location>
        <begin position="369"/>
        <end position="630"/>
    </location>
</feature>
<evidence type="ECO:0000259" key="9">
    <source>
        <dbReference type="PROSITE" id="PS50893"/>
    </source>
</evidence>
<dbReference type="SMART" id="SM00382">
    <property type="entry name" value="AAA"/>
    <property type="match status" value="1"/>
</dbReference>
<evidence type="ECO:0000313" key="12">
    <source>
        <dbReference type="Proteomes" id="UP001180754"/>
    </source>
</evidence>
<comment type="caution">
    <text evidence="11">The sequence shown here is derived from an EMBL/GenBank/DDBJ whole genome shotgun (WGS) entry which is preliminary data.</text>
</comment>
<dbReference type="GO" id="GO:0005524">
    <property type="term" value="F:ATP binding"/>
    <property type="evidence" value="ECO:0007669"/>
    <property type="project" value="UniProtKB-KW"/>
</dbReference>
<dbReference type="InterPro" id="IPR003593">
    <property type="entry name" value="AAA+_ATPase"/>
</dbReference>
<feature type="transmembrane region" description="Helical" evidence="8">
    <location>
        <begin position="278"/>
        <end position="296"/>
    </location>
</feature>
<reference evidence="11" key="1">
    <citation type="submission" date="2024-05" db="EMBL/GenBank/DDBJ databases">
        <title>30 novel species of actinomycetes from the DSMZ collection.</title>
        <authorList>
            <person name="Nouioui I."/>
        </authorList>
    </citation>
    <scope>NUCLEOTIDE SEQUENCE</scope>
    <source>
        <strain evidence="11">DSM 41529</strain>
    </source>
</reference>
<evidence type="ECO:0000256" key="4">
    <source>
        <dbReference type="ARBA" id="ARBA00022840"/>
    </source>
</evidence>
<dbReference type="EMBL" id="JAVRFD010000003">
    <property type="protein sequence ID" value="MDT0542696.1"/>
    <property type="molecule type" value="Genomic_DNA"/>
</dbReference>
<protein>
    <submittedName>
        <fullName evidence="11">ABC transporter ATP-binding protein</fullName>
    </submittedName>
</protein>
<dbReference type="PANTHER" id="PTHR24221:SF654">
    <property type="entry name" value="ATP-BINDING CASSETTE SUB-FAMILY B MEMBER 6"/>
    <property type="match status" value="1"/>
</dbReference>
<dbReference type="PROSITE" id="PS50929">
    <property type="entry name" value="ABC_TM1F"/>
    <property type="match status" value="1"/>
</dbReference>
<evidence type="ECO:0000256" key="5">
    <source>
        <dbReference type="ARBA" id="ARBA00022989"/>
    </source>
</evidence>
<keyword evidence="6 8" id="KW-0472">Membrane</keyword>
<accession>A0ABU2XB44</accession>
<dbReference type="InterPro" id="IPR017871">
    <property type="entry name" value="ABC_transporter-like_CS"/>
</dbReference>
<comment type="subcellular location">
    <subcellularLocation>
        <location evidence="1">Cell membrane</location>
        <topology evidence="1">Multi-pass membrane protein</topology>
    </subcellularLocation>
</comment>
<evidence type="ECO:0000256" key="7">
    <source>
        <dbReference type="SAM" id="MobiDB-lite"/>
    </source>
</evidence>
<dbReference type="InterPro" id="IPR027417">
    <property type="entry name" value="P-loop_NTPase"/>
</dbReference>
<evidence type="ECO:0000256" key="6">
    <source>
        <dbReference type="ARBA" id="ARBA00023136"/>
    </source>
</evidence>
<dbReference type="PROSITE" id="PS00211">
    <property type="entry name" value="ABC_TRANSPORTER_1"/>
    <property type="match status" value="1"/>
</dbReference>
<dbReference type="PROSITE" id="PS50893">
    <property type="entry name" value="ABC_TRANSPORTER_2"/>
    <property type="match status" value="1"/>
</dbReference>
<dbReference type="Pfam" id="PF00005">
    <property type="entry name" value="ABC_tran"/>
    <property type="match status" value="1"/>
</dbReference>
<organism evidence="11 12">
    <name type="scientific">Streptomyces lonegramiae</name>
    <dbReference type="NCBI Taxonomy" id="3075524"/>
    <lineage>
        <taxon>Bacteria</taxon>
        <taxon>Bacillati</taxon>
        <taxon>Actinomycetota</taxon>
        <taxon>Actinomycetes</taxon>
        <taxon>Kitasatosporales</taxon>
        <taxon>Streptomycetaceae</taxon>
        <taxon>Streptomyces</taxon>
    </lineage>
</organism>
<dbReference type="InterPro" id="IPR039421">
    <property type="entry name" value="Type_1_exporter"/>
</dbReference>
<feature type="transmembrane region" description="Helical" evidence="8">
    <location>
        <begin position="48"/>
        <end position="68"/>
    </location>
</feature>
<keyword evidence="12" id="KW-1185">Reference proteome</keyword>
<dbReference type="RefSeq" id="WP_311723055.1">
    <property type="nucleotide sequence ID" value="NZ_JAVRFD010000003.1"/>
</dbReference>
<keyword evidence="4 11" id="KW-0067">ATP-binding</keyword>
<feature type="domain" description="ABC transmembrane type-1" evidence="10">
    <location>
        <begin position="52"/>
        <end position="335"/>
    </location>
</feature>
<dbReference type="SUPFAM" id="SSF90123">
    <property type="entry name" value="ABC transporter transmembrane region"/>
    <property type="match status" value="1"/>
</dbReference>